<dbReference type="Proteomes" id="UP000550354">
    <property type="component" value="Unassembled WGS sequence"/>
</dbReference>
<comment type="caution">
    <text evidence="3">The sequence shown here is derived from an EMBL/GenBank/DDBJ whole genome shotgun (WGS) entry which is preliminary data.</text>
</comment>
<dbReference type="InterPro" id="IPR012312">
    <property type="entry name" value="Hemerythrin-like"/>
</dbReference>
<dbReference type="Gene3D" id="1.20.120.520">
    <property type="entry name" value="nmb1532 protein domain like"/>
    <property type="match status" value="1"/>
</dbReference>
<organism evidence="3 4">
    <name type="scientific">Aeromicrobium phoceense</name>
    <dbReference type="NCBI Taxonomy" id="2754045"/>
    <lineage>
        <taxon>Bacteria</taxon>
        <taxon>Bacillati</taxon>
        <taxon>Actinomycetota</taxon>
        <taxon>Actinomycetes</taxon>
        <taxon>Propionibacteriales</taxon>
        <taxon>Nocardioidaceae</taxon>
        <taxon>Aeromicrobium</taxon>
    </lineage>
</organism>
<dbReference type="PANTHER" id="PTHR35585:SF1">
    <property type="entry name" value="HHE DOMAIN PROTEIN (AFU_ORTHOLOGUE AFUA_4G00730)"/>
    <property type="match status" value="1"/>
</dbReference>
<feature type="region of interest" description="Disordered" evidence="1">
    <location>
        <begin position="222"/>
        <end position="251"/>
    </location>
</feature>
<accession>A0A838XRI8</accession>
<keyword evidence="4" id="KW-1185">Reference proteome</keyword>
<dbReference type="PANTHER" id="PTHR35585">
    <property type="entry name" value="HHE DOMAIN PROTEIN (AFU_ORTHOLOGUE AFUA_4G00730)"/>
    <property type="match status" value="1"/>
</dbReference>
<dbReference type="EMBL" id="JACEOG010000002">
    <property type="protein sequence ID" value="MBA4609613.1"/>
    <property type="molecule type" value="Genomic_DNA"/>
</dbReference>
<proteinExistence type="predicted"/>
<gene>
    <name evidence="3" type="ORF">H1W00_14100</name>
</gene>
<protein>
    <submittedName>
        <fullName evidence="3">Hemerythrin domain-containing protein</fullName>
    </submittedName>
</protein>
<evidence type="ECO:0000259" key="2">
    <source>
        <dbReference type="Pfam" id="PF01814"/>
    </source>
</evidence>
<dbReference type="Pfam" id="PF01814">
    <property type="entry name" value="Hemerythrin"/>
    <property type="match status" value="1"/>
</dbReference>
<evidence type="ECO:0000256" key="1">
    <source>
        <dbReference type="SAM" id="MobiDB-lite"/>
    </source>
</evidence>
<dbReference type="RefSeq" id="WP_181756466.1">
    <property type="nucleotide sequence ID" value="NZ_JACEOG010000002.1"/>
</dbReference>
<dbReference type="AlphaFoldDB" id="A0A838XRI8"/>
<evidence type="ECO:0000313" key="3">
    <source>
        <dbReference type="EMBL" id="MBA4609613.1"/>
    </source>
</evidence>
<feature type="domain" description="Hemerythrin-like" evidence="2">
    <location>
        <begin position="21"/>
        <end position="135"/>
    </location>
</feature>
<evidence type="ECO:0000313" key="4">
    <source>
        <dbReference type="Proteomes" id="UP000550354"/>
    </source>
</evidence>
<name>A0A838XRI8_9ACTN</name>
<reference evidence="3 4" key="1">
    <citation type="submission" date="2020-07" db="EMBL/GenBank/DDBJ databases">
        <title>Draft genome and description of Aeromicrobium phoceense strain Marseille-Q0843 isolated from healthy skin swab.</title>
        <authorList>
            <person name="Boxberger M."/>
            <person name="La Scola B."/>
        </authorList>
    </citation>
    <scope>NUCLEOTIDE SEQUENCE [LARGE SCALE GENOMIC DNA]</scope>
    <source>
        <strain evidence="3 4">Marseille-Q0843</strain>
    </source>
</reference>
<sequence>MTSLAHQSRAQLGGPLSVLARQKKDHVRLDRLLQELAVTPPGDQEERVLRRIARLVFPHAFAEESVLWPVMRRVLPDGEALTLQVEEEHQEVNEIWTSLEELGQDDPRREPLLDRLTRVLQDDVRDEEDELFPRLQERVSVGRLRLLGVAWEVVRRIAPTRPHPVVARRPPGNAIAALPLTLTDRARDNLDRVARRSERLRDPATRASAALARLAGRIEMLPPLRMGESSTTSRAPGAGSLPPVEPMGGTA</sequence>